<keyword evidence="1 3" id="KW-0663">Pyridoxal phosphate</keyword>
<dbReference type="Gene3D" id="3.40.640.10">
    <property type="entry name" value="Type I PLP-dependent aspartate aminotransferase-like (Major domain)"/>
    <property type="match status" value="1"/>
</dbReference>
<evidence type="ECO:0000256" key="2">
    <source>
        <dbReference type="ARBA" id="ARBA00037999"/>
    </source>
</evidence>
<dbReference type="InterPro" id="IPR000653">
    <property type="entry name" value="DegT/StrS_aminotransferase"/>
</dbReference>
<dbReference type="PANTHER" id="PTHR30244:SF36">
    <property type="entry name" value="3-OXO-GLUCOSE-6-PHOSPHATE:GLUTAMATE AMINOTRANSFERASE"/>
    <property type="match status" value="1"/>
</dbReference>
<keyword evidence="4" id="KW-0032">Aminotransferase</keyword>
<organism evidence="4 5">
    <name type="scientific">Serratia fonticola</name>
    <dbReference type="NCBI Taxonomy" id="47917"/>
    <lineage>
        <taxon>Bacteria</taxon>
        <taxon>Pseudomonadati</taxon>
        <taxon>Pseudomonadota</taxon>
        <taxon>Gammaproteobacteria</taxon>
        <taxon>Enterobacterales</taxon>
        <taxon>Yersiniaceae</taxon>
        <taxon>Serratia</taxon>
    </lineage>
</organism>
<protein>
    <submittedName>
        <fullName evidence="4">DegT/DnrJ/EryC1/StrS family aminotransferase</fullName>
        <ecNumber evidence="4">2.6.1.-</ecNumber>
    </submittedName>
</protein>
<comment type="similarity">
    <text evidence="2 3">Belongs to the DegT/DnrJ/EryC1 family.</text>
</comment>
<proteinExistence type="inferred from homology"/>
<dbReference type="CDD" id="cd00616">
    <property type="entry name" value="AHBA_syn"/>
    <property type="match status" value="1"/>
</dbReference>
<dbReference type="InterPro" id="IPR015424">
    <property type="entry name" value="PyrdxlP-dep_Trfase"/>
</dbReference>
<name>A0ABY9PKW0_SERFO</name>
<evidence type="ECO:0000256" key="3">
    <source>
        <dbReference type="RuleBase" id="RU004508"/>
    </source>
</evidence>
<dbReference type="GO" id="GO:0008483">
    <property type="term" value="F:transaminase activity"/>
    <property type="evidence" value="ECO:0007669"/>
    <property type="project" value="UniProtKB-KW"/>
</dbReference>
<keyword evidence="5" id="KW-1185">Reference proteome</keyword>
<dbReference type="PANTHER" id="PTHR30244">
    <property type="entry name" value="TRANSAMINASE"/>
    <property type="match status" value="1"/>
</dbReference>
<accession>A0ABY9PKW0</accession>
<dbReference type="SUPFAM" id="SSF53383">
    <property type="entry name" value="PLP-dependent transferases"/>
    <property type="match status" value="1"/>
</dbReference>
<dbReference type="InterPro" id="IPR015422">
    <property type="entry name" value="PyrdxlP-dep_Trfase_small"/>
</dbReference>
<evidence type="ECO:0000256" key="1">
    <source>
        <dbReference type="ARBA" id="ARBA00022898"/>
    </source>
</evidence>
<gene>
    <name evidence="4" type="ORF">RFB13_23075</name>
</gene>
<evidence type="ECO:0000313" key="4">
    <source>
        <dbReference type="EMBL" id="WMT14049.1"/>
    </source>
</evidence>
<dbReference type="EMBL" id="CP133586">
    <property type="protein sequence ID" value="WMT14049.1"/>
    <property type="molecule type" value="Genomic_DNA"/>
</dbReference>
<sequence length="385" mass="42328">MFHNMDVGVWSYRREYENDRAEILAAVDKVFSSGQLILGKSVAGFEEEFASYHGSRHCIGVDNGTNALMLSLRAVGICAGDEVITVANTAAPTVVAINSIGAQPVLVDIEGNGSFLVDVSKIEEAITPKTTCIVVVHLYGQAADMGSICKIAQKYGLAVVEDCAQAHGATYNGKIVGTFGDAAAFSFYPTKILGAYGDGGAVITNNDAIAERIRQLRYYGMKERYFVEDTPGFNSRLDEVQAEILRHKLKKLPGYLSARRAIAARYDEWLADTEIGTPTISPGNEHAYYLYVVRHPKRDVILKELEQVGIHLNVSYRWPIHLMSGFGYLGMKVGDLPITEGSANEIFSLPMYPSLQIDEQFRVIGELRRITESLHAPVKSKVRIT</sequence>
<reference evidence="4 5" key="1">
    <citation type="submission" date="2023-08" db="EMBL/GenBank/DDBJ databases">
        <title>Complete Genome and Methylome dissection of Serratia fonticola NEB369.</title>
        <authorList>
            <person name="Fomenkov A."/>
            <person name="Roberts R.D."/>
        </authorList>
    </citation>
    <scope>NUCLEOTIDE SEQUENCE [LARGE SCALE GENOMIC DNA]</scope>
    <source>
        <strain evidence="4 5">NEB369</strain>
    </source>
</reference>
<dbReference type="Pfam" id="PF01041">
    <property type="entry name" value="DegT_DnrJ_EryC1"/>
    <property type="match status" value="1"/>
</dbReference>
<dbReference type="InterPro" id="IPR015421">
    <property type="entry name" value="PyrdxlP-dep_Trfase_major"/>
</dbReference>
<dbReference type="RefSeq" id="WP_309205409.1">
    <property type="nucleotide sequence ID" value="NZ_CP133586.1"/>
</dbReference>
<evidence type="ECO:0000313" key="5">
    <source>
        <dbReference type="Proteomes" id="UP001235341"/>
    </source>
</evidence>
<dbReference type="Proteomes" id="UP001235341">
    <property type="component" value="Chromosome"/>
</dbReference>
<dbReference type="Gene3D" id="3.90.1150.10">
    <property type="entry name" value="Aspartate Aminotransferase, domain 1"/>
    <property type="match status" value="1"/>
</dbReference>
<keyword evidence="4" id="KW-0808">Transferase</keyword>
<dbReference type="EC" id="2.6.1.-" evidence="4"/>
<dbReference type="PIRSF" id="PIRSF000390">
    <property type="entry name" value="PLP_StrS"/>
    <property type="match status" value="1"/>
</dbReference>